<keyword evidence="2" id="KW-1185">Reference proteome</keyword>
<sequence length="357" mass="39157">MAPARNTRGKSTRMDKEILVNPKEASAIVFAAAALTHMSENPDYPAEWTTGAKAHKAAILTMANKVNQIGEGANEPQSPAEVLRRLQLDSATPSRKRKMTIDLVDDDEDRRVYKSANIFAENPFASPAKKTTEATRSEKADPAAIATLLENKEYFKNVATFMGKYGEVTNLTFDPRCPAIIDLCEGRPIGSDTVLTVDQERIHVVFVHDRFTTGGLFPSALLDGLVKATHELRTMDPDNLTDKVPISFILHAMLRMNRDFGVVKLRYDNNSLDKNATIAAWKAKYSGDLTPGCRETMCRRVAGLVDYVKNHGVVKCHALTDREVDLVVDGLADDIVDAFWGAGASQGHGRNAAADID</sequence>
<evidence type="ECO:0000313" key="2">
    <source>
        <dbReference type="Proteomes" id="UP001600888"/>
    </source>
</evidence>
<evidence type="ECO:0000313" key="1">
    <source>
        <dbReference type="EMBL" id="KAL2276189.1"/>
    </source>
</evidence>
<gene>
    <name evidence="1" type="ORF">FJTKL_01251</name>
</gene>
<name>A0ABR4E199_9PEZI</name>
<organism evidence="1 2">
    <name type="scientific">Diaporthe vaccinii</name>
    <dbReference type="NCBI Taxonomy" id="105482"/>
    <lineage>
        <taxon>Eukaryota</taxon>
        <taxon>Fungi</taxon>
        <taxon>Dikarya</taxon>
        <taxon>Ascomycota</taxon>
        <taxon>Pezizomycotina</taxon>
        <taxon>Sordariomycetes</taxon>
        <taxon>Sordariomycetidae</taxon>
        <taxon>Diaporthales</taxon>
        <taxon>Diaporthaceae</taxon>
        <taxon>Diaporthe</taxon>
        <taxon>Diaporthe eres species complex</taxon>
    </lineage>
</organism>
<accession>A0ABR4E199</accession>
<reference evidence="1 2" key="1">
    <citation type="submission" date="2024-03" db="EMBL/GenBank/DDBJ databases">
        <title>A high-quality draft genome sequence of Diaporthe vaccinii, a causative agent of upright dieback and viscid rot disease in cranberry plants.</title>
        <authorList>
            <person name="Sarrasin M."/>
            <person name="Lang B.F."/>
            <person name="Burger G."/>
        </authorList>
    </citation>
    <scope>NUCLEOTIDE SEQUENCE [LARGE SCALE GENOMIC DNA]</scope>
    <source>
        <strain evidence="1 2">IS7</strain>
    </source>
</reference>
<proteinExistence type="predicted"/>
<comment type="caution">
    <text evidence="1">The sequence shown here is derived from an EMBL/GenBank/DDBJ whole genome shotgun (WGS) entry which is preliminary data.</text>
</comment>
<dbReference type="EMBL" id="JBAWTH010000120">
    <property type="protein sequence ID" value="KAL2276189.1"/>
    <property type="molecule type" value="Genomic_DNA"/>
</dbReference>
<protein>
    <submittedName>
        <fullName evidence="1">Uncharacterized protein</fullName>
    </submittedName>
</protein>
<dbReference type="Proteomes" id="UP001600888">
    <property type="component" value="Unassembled WGS sequence"/>
</dbReference>